<dbReference type="Proteomes" id="UP000289152">
    <property type="component" value="Unassembled WGS sequence"/>
</dbReference>
<dbReference type="EMBL" id="SDIL01000082">
    <property type="protein sequence ID" value="RXK36957.1"/>
    <property type="molecule type" value="Genomic_DNA"/>
</dbReference>
<keyword evidence="2" id="KW-1133">Transmembrane helix</keyword>
<reference evidence="3 4" key="1">
    <citation type="submission" date="2016-06" db="EMBL/GenBank/DDBJ databases">
        <title>Evolution of pathogenesis and genome organization in the Tremellales.</title>
        <authorList>
            <person name="Cuomo C."/>
            <person name="Litvintseva A."/>
            <person name="Heitman J."/>
            <person name="Chen Y."/>
            <person name="Sun S."/>
            <person name="Springer D."/>
            <person name="Dromer F."/>
            <person name="Young S."/>
            <person name="Zeng Q."/>
            <person name="Chapman S."/>
            <person name="Gujja S."/>
            <person name="Saif S."/>
            <person name="Birren B."/>
        </authorList>
    </citation>
    <scope>NUCLEOTIDE SEQUENCE [LARGE SCALE GENOMIC DNA]</scope>
    <source>
        <strain evidence="3 4">ATCC 28783</strain>
    </source>
</reference>
<sequence length="168" mass="18550">MSESEPSPQQIQNPQETTLQKTRTNLAYLLLGSRASTVPSSRRVRTALTTARYLIRYIIRRVLRYAKYAVIGATVAAAAGTLGVFGGGLTFFAAPGILTGMGIGLLTGVIKFGWRHRGNHFRSDLSTMRSRAQAGHDGAEDEALDAEGEARRLDQEKSERRRDVWMRV</sequence>
<evidence type="ECO:0000313" key="3">
    <source>
        <dbReference type="EMBL" id="RXK36957.1"/>
    </source>
</evidence>
<feature type="region of interest" description="Disordered" evidence="1">
    <location>
        <begin position="136"/>
        <end position="168"/>
    </location>
</feature>
<proteinExistence type="predicted"/>
<keyword evidence="2" id="KW-0812">Transmembrane</keyword>
<feature type="transmembrane region" description="Helical" evidence="2">
    <location>
        <begin position="65"/>
        <end position="85"/>
    </location>
</feature>
<feature type="transmembrane region" description="Helical" evidence="2">
    <location>
        <begin position="91"/>
        <end position="114"/>
    </location>
</feature>
<evidence type="ECO:0000256" key="1">
    <source>
        <dbReference type="SAM" id="MobiDB-lite"/>
    </source>
</evidence>
<keyword evidence="2" id="KW-0472">Membrane</keyword>
<keyword evidence="4" id="KW-1185">Reference proteome</keyword>
<evidence type="ECO:0000313" key="4">
    <source>
        <dbReference type="Proteomes" id="UP000289152"/>
    </source>
</evidence>
<organism evidence="3 4">
    <name type="scientific">Tremella mesenterica</name>
    <name type="common">Jelly fungus</name>
    <dbReference type="NCBI Taxonomy" id="5217"/>
    <lineage>
        <taxon>Eukaryota</taxon>
        <taxon>Fungi</taxon>
        <taxon>Dikarya</taxon>
        <taxon>Basidiomycota</taxon>
        <taxon>Agaricomycotina</taxon>
        <taxon>Tremellomycetes</taxon>
        <taxon>Tremellales</taxon>
        <taxon>Tremellaceae</taxon>
        <taxon>Tremella</taxon>
    </lineage>
</organism>
<dbReference type="InParanoid" id="A0A4V1M3I2"/>
<dbReference type="VEuPathDB" id="FungiDB:TREMEDRAFT_63631"/>
<evidence type="ECO:0000256" key="2">
    <source>
        <dbReference type="SAM" id="Phobius"/>
    </source>
</evidence>
<dbReference type="AlphaFoldDB" id="A0A4V1M3I2"/>
<accession>A0A4V1M3I2</accession>
<feature type="compositionally biased region" description="Basic and acidic residues" evidence="1">
    <location>
        <begin position="148"/>
        <end position="168"/>
    </location>
</feature>
<evidence type="ECO:0008006" key="5">
    <source>
        <dbReference type="Google" id="ProtNLM"/>
    </source>
</evidence>
<dbReference type="STRING" id="5217.A0A4V1M3I2"/>
<comment type="caution">
    <text evidence="3">The sequence shown here is derived from an EMBL/GenBank/DDBJ whole genome shotgun (WGS) entry which is preliminary data.</text>
</comment>
<protein>
    <recommendedName>
        <fullName evidence="5">Transmembrane protein</fullName>
    </recommendedName>
</protein>
<gene>
    <name evidence="3" type="ORF">M231_05791</name>
</gene>
<dbReference type="OrthoDB" id="3597994at2759"/>
<name>A0A4V1M3I2_TREME</name>